<evidence type="ECO:0000313" key="1">
    <source>
        <dbReference type="EMBL" id="KAA0185919.1"/>
    </source>
</evidence>
<dbReference type="Proteomes" id="UP000728185">
    <property type="component" value="Unassembled WGS sequence"/>
</dbReference>
<keyword evidence="2" id="KW-1185">Reference proteome</keyword>
<dbReference type="EMBL" id="LUCM01010112">
    <property type="protein sequence ID" value="KAA0185919.1"/>
    <property type="molecule type" value="Genomic_DNA"/>
</dbReference>
<sequence>MVKRLLRVMFQGVTCTCRPSESDSHFRCPGHVHTIIPAEVERDLDIKPESLATLLAYMELDEQRPLITLLQRGYKSVGVDCYGGPAEMAYASQHCLAVAAGVSVACEEKNPAERSEYFTSLRQLSLDLPYLCNRWGWRPSTVRQEVKNLEWHSSAGSGAGPDRTGIRIQLSDWSWWFWIHHVPVREDLLEDCLKSLIHRLRTVETAGLNSLDQLTHVLAHVARPQFDQIYPDQSSVSSTDLEMVIQDREERSSAVHKLIQTHFQTTRTDPYTALSSDSKTLLEFFWPPPVTDSQLQCVRSTIRDFLATHGPSLGEQISGRSLANLFHGISSPQFPVTIWARNNHVWRKHLDVDWPQLNKIASEELRRNVHMFL</sequence>
<dbReference type="OrthoDB" id="10261556at2759"/>
<proteinExistence type="predicted"/>
<reference evidence="1" key="1">
    <citation type="submission" date="2019-05" db="EMBL/GenBank/DDBJ databases">
        <title>Annotation for the trematode Fasciolopsis buski.</title>
        <authorList>
            <person name="Choi Y.-J."/>
        </authorList>
    </citation>
    <scope>NUCLEOTIDE SEQUENCE</scope>
    <source>
        <strain evidence="1">HT</strain>
        <tissue evidence="1">Whole worm</tissue>
    </source>
</reference>
<keyword evidence="1" id="KW-0378">Hydrolase</keyword>
<name>A0A8E0VF14_9TREM</name>
<evidence type="ECO:0000313" key="2">
    <source>
        <dbReference type="Proteomes" id="UP000728185"/>
    </source>
</evidence>
<gene>
    <name evidence="1" type="ORF">FBUS_10969</name>
</gene>
<accession>A0A8E0VF14</accession>
<comment type="caution">
    <text evidence="1">The sequence shown here is derived from an EMBL/GenBank/DDBJ whole genome shotgun (WGS) entry which is preliminary data.</text>
</comment>
<protein>
    <submittedName>
        <fullName evidence="1">ATP-dependent DNA helicase Q4</fullName>
    </submittedName>
</protein>
<keyword evidence="1" id="KW-0067">ATP-binding</keyword>
<dbReference type="AlphaFoldDB" id="A0A8E0VF14"/>
<keyword evidence="1" id="KW-0547">Nucleotide-binding</keyword>
<keyword evidence="1" id="KW-0347">Helicase</keyword>
<organism evidence="1 2">
    <name type="scientific">Fasciolopsis buskii</name>
    <dbReference type="NCBI Taxonomy" id="27845"/>
    <lineage>
        <taxon>Eukaryota</taxon>
        <taxon>Metazoa</taxon>
        <taxon>Spiralia</taxon>
        <taxon>Lophotrochozoa</taxon>
        <taxon>Platyhelminthes</taxon>
        <taxon>Trematoda</taxon>
        <taxon>Digenea</taxon>
        <taxon>Plagiorchiida</taxon>
        <taxon>Echinostomata</taxon>
        <taxon>Echinostomatoidea</taxon>
        <taxon>Fasciolidae</taxon>
        <taxon>Fasciolopsis</taxon>
    </lineage>
</organism>
<dbReference type="GO" id="GO:0004386">
    <property type="term" value="F:helicase activity"/>
    <property type="evidence" value="ECO:0007669"/>
    <property type="project" value="UniProtKB-KW"/>
</dbReference>